<feature type="compositionally biased region" description="Basic and acidic residues" evidence="1">
    <location>
        <begin position="1"/>
        <end position="11"/>
    </location>
</feature>
<feature type="compositionally biased region" description="Basic and acidic residues" evidence="1">
    <location>
        <begin position="20"/>
        <end position="30"/>
    </location>
</feature>
<proteinExistence type="predicted"/>
<organism evidence="2">
    <name type="scientific">freshwater metagenome</name>
    <dbReference type="NCBI Taxonomy" id="449393"/>
    <lineage>
        <taxon>unclassified sequences</taxon>
        <taxon>metagenomes</taxon>
        <taxon>ecological metagenomes</taxon>
    </lineage>
</organism>
<sequence>MAVPGNREKFRSGKQFPSDIPHHKPEKTHESAAGVPLDPKPRTALRPSGTCFLVVGFDDGRAVSGPLHRSAAILRRGERLVRLAHGHDLGTELAVIRESVLRSLLPPEYAVMLGELTKAWVSMTDHIVRDSA</sequence>
<evidence type="ECO:0000313" key="2">
    <source>
        <dbReference type="EMBL" id="CAB4967209.1"/>
    </source>
</evidence>
<accession>A0A6J7LNA0</accession>
<dbReference type="EMBL" id="CAFBNE010000136">
    <property type="protein sequence ID" value="CAB4967209.1"/>
    <property type="molecule type" value="Genomic_DNA"/>
</dbReference>
<feature type="region of interest" description="Disordered" evidence="1">
    <location>
        <begin position="1"/>
        <end position="43"/>
    </location>
</feature>
<gene>
    <name evidence="2" type="ORF">UFOPK3772_02919</name>
</gene>
<reference evidence="2" key="1">
    <citation type="submission" date="2020-05" db="EMBL/GenBank/DDBJ databases">
        <authorList>
            <person name="Chiriac C."/>
            <person name="Salcher M."/>
            <person name="Ghai R."/>
            <person name="Kavagutti S V."/>
        </authorList>
    </citation>
    <scope>NUCLEOTIDE SEQUENCE</scope>
</reference>
<evidence type="ECO:0000256" key="1">
    <source>
        <dbReference type="SAM" id="MobiDB-lite"/>
    </source>
</evidence>
<protein>
    <submittedName>
        <fullName evidence="2">Unannotated protein</fullName>
    </submittedName>
</protein>
<name>A0A6J7LNA0_9ZZZZ</name>
<dbReference type="AlphaFoldDB" id="A0A6J7LNA0"/>